<evidence type="ECO:0000256" key="1">
    <source>
        <dbReference type="SAM" id="MobiDB-lite"/>
    </source>
</evidence>
<name>A0AAD5Q993_PYTIN</name>
<sequence>MTSPSPLTTDDPSTAAASPSASVASATTVSASAVVTGKKRGRKPAKFWVSLTTVDEPYKQRAAPCRHCGVTVKYHKKWEQAKGHLLKCVPFLQEMRSLAPSDRPDWFRVEVEKRRRASASRFPFDVPHELPLPAAGLATAASLSVADGDETSSWKSELLGLLVAFGATSTLSPTDRQITTLMKRMQSLRSSSPSSLPGSFPDAAEEEGGDVLAATLERLVDHVRAAVDQFLSRQDRPCALLVTAYQTQLAFWLASGDQLFLWKLCDRMDDSSAITSEIHAIAAAVPAVIATCVLDLEREDASEVLKQLAAAETSGLRFVRLAPCRVVEAMVADVLRSPQGRDLASTALQCYDVLSLTTLSWRSSWAPNSKVSVFSGLRPLAVWDALDAVVGLSQILCDDESRREEILSSIQARFPLGDTLTEVEALLANPSFKERLAQCRAVLEPLREFADRIHRHDVAEIVPALVTLRKRLKALPLESEALSAAVLHSLATHEAELLTPEAKVAHLVDPVHAGALLEASDNLTAEHLLLSSHALSGDSKEELYMQLTAFQIAVNALQTAAGTANTSDGIDTVAETRAFSFKMLETRKKSVTQYWLTDGRQWPQLQRLALTVLRAPKEASLPLPVPGHQHRDLRHVEAEASRLGHLSLSVSFLRVNVGALGVDSIVQGFSAGERIPEVALI</sequence>
<feature type="region of interest" description="Disordered" evidence="1">
    <location>
        <begin position="1"/>
        <end position="36"/>
    </location>
</feature>
<protein>
    <submittedName>
        <fullName evidence="2">Uncharacterized protein</fullName>
    </submittedName>
</protein>
<proteinExistence type="predicted"/>
<dbReference type="Proteomes" id="UP001209570">
    <property type="component" value="Unassembled WGS sequence"/>
</dbReference>
<evidence type="ECO:0000313" key="3">
    <source>
        <dbReference type="Proteomes" id="UP001209570"/>
    </source>
</evidence>
<feature type="compositionally biased region" description="Low complexity" evidence="1">
    <location>
        <begin position="8"/>
        <end position="36"/>
    </location>
</feature>
<dbReference type="EMBL" id="JAKCXM010000035">
    <property type="protein sequence ID" value="KAJ0406218.1"/>
    <property type="molecule type" value="Genomic_DNA"/>
</dbReference>
<organism evidence="2 3">
    <name type="scientific">Pythium insidiosum</name>
    <name type="common">Pythiosis disease agent</name>
    <dbReference type="NCBI Taxonomy" id="114742"/>
    <lineage>
        <taxon>Eukaryota</taxon>
        <taxon>Sar</taxon>
        <taxon>Stramenopiles</taxon>
        <taxon>Oomycota</taxon>
        <taxon>Peronosporomycetes</taxon>
        <taxon>Pythiales</taxon>
        <taxon>Pythiaceae</taxon>
        <taxon>Pythium</taxon>
    </lineage>
</organism>
<keyword evidence="3" id="KW-1185">Reference proteome</keyword>
<comment type="caution">
    <text evidence="2">The sequence shown here is derived from an EMBL/GenBank/DDBJ whole genome shotgun (WGS) entry which is preliminary data.</text>
</comment>
<reference evidence="2" key="1">
    <citation type="submission" date="2021-12" db="EMBL/GenBank/DDBJ databases">
        <title>Prjna785345.</title>
        <authorList>
            <person name="Rujirawat T."/>
            <person name="Krajaejun T."/>
        </authorList>
    </citation>
    <scope>NUCLEOTIDE SEQUENCE</scope>
    <source>
        <strain evidence="2">Pi057C3</strain>
    </source>
</reference>
<accession>A0AAD5Q993</accession>
<dbReference type="AlphaFoldDB" id="A0AAD5Q993"/>
<gene>
    <name evidence="2" type="ORF">P43SY_000402</name>
</gene>
<evidence type="ECO:0000313" key="2">
    <source>
        <dbReference type="EMBL" id="KAJ0406218.1"/>
    </source>
</evidence>